<proteinExistence type="predicted"/>
<feature type="region of interest" description="Disordered" evidence="1">
    <location>
        <begin position="42"/>
        <end position="70"/>
    </location>
</feature>
<name>A0ABP8MLP7_9BACT</name>
<accession>A0ABP8MLP7</accession>
<organism evidence="2 3">
    <name type="scientific">Novipirellula rosea</name>
    <dbReference type="NCBI Taxonomy" id="1031540"/>
    <lineage>
        <taxon>Bacteria</taxon>
        <taxon>Pseudomonadati</taxon>
        <taxon>Planctomycetota</taxon>
        <taxon>Planctomycetia</taxon>
        <taxon>Pirellulales</taxon>
        <taxon>Pirellulaceae</taxon>
        <taxon>Novipirellula</taxon>
    </lineage>
</organism>
<keyword evidence="3" id="KW-1185">Reference proteome</keyword>
<comment type="caution">
    <text evidence="2">The sequence shown here is derived from an EMBL/GenBank/DDBJ whole genome shotgun (WGS) entry which is preliminary data.</text>
</comment>
<evidence type="ECO:0000313" key="3">
    <source>
        <dbReference type="Proteomes" id="UP001500840"/>
    </source>
</evidence>
<sequence>MNLKRRSDLAAILSRALTRRRVKAGQTATGCAIYNRQSNQVDVKRASASSGKNEVSSVAEKEQVNTEVSQ</sequence>
<protein>
    <submittedName>
        <fullName evidence="2">Uncharacterized protein</fullName>
    </submittedName>
</protein>
<gene>
    <name evidence="2" type="ORF">GCM10023156_19950</name>
</gene>
<reference evidence="3" key="1">
    <citation type="journal article" date="2019" name="Int. J. Syst. Evol. Microbiol.">
        <title>The Global Catalogue of Microorganisms (GCM) 10K type strain sequencing project: providing services to taxonomists for standard genome sequencing and annotation.</title>
        <authorList>
            <consortium name="The Broad Institute Genomics Platform"/>
            <consortium name="The Broad Institute Genome Sequencing Center for Infectious Disease"/>
            <person name="Wu L."/>
            <person name="Ma J."/>
        </authorList>
    </citation>
    <scope>NUCLEOTIDE SEQUENCE [LARGE SCALE GENOMIC DNA]</scope>
    <source>
        <strain evidence="3">JCM 17759</strain>
    </source>
</reference>
<dbReference type="RefSeq" id="WP_345321606.1">
    <property type="nucleotide sequence ID" value="NZ_BAABGA010000024.1"/>
</dbReference>
<evidence type="ECO:0000256" key="1">
    <source>
        <dbReference type="SAM" id="MobiDB-lite"/>
    </source>
</evidence>
<evidence type="ECO:0000313" key="2">
    <source>
        <dbReference type="EMBL" id="GAA4451653.1"/>
    </source>
</evidence>
<feature type="compositionally biased region" description="Polar residues" evidence="1">
    <location>
        <begin position="42"/>
        <end position="56"/>
    </location>
</feature>
<dbReference type="EMBL" id="BAABGA010000024">
    <property type="protein sequence ID" value="GAA4451653.1"/>
    <property type="molecule type" value="Genomic_DNA"/>
</dbReference>
<dbReference type="Proteomes" id="UP001500840">
    <property type="component" value="Unassembled WGS sequence"/>
</dbReference>